<feature type="compositionally biased region" description="Low complexity" evidence="1">
    <location>
        <begin position="57"/>
        <end position="74"/>
    </location>
</feature>
<keyword evidence="2" id="KW-0732">Signal</keyword>
<organism evidence="3 4">
    <name type="scientific">Paenibacillus alginolyticus</name>
    <dbReference type="NCBI Taxonomy" id="59839"/>
    <lineage>
        <taxon>Bacteria</taxon>
        <taxon>Bacillati</taxon>
        <taxon>Bacillota</taxon>
        <taxon>Bacilli</taxon>
        <taxon>Bacillales</taxon>
        <taxon>Paenibacillaceae</taxon>
        <taxon>Paenibacillus</taxon>
    </lineage>
</organism>
<sequence>MVVKKWSMLVAVTLFILSGCGTAKSVSTAASNASTGTPPSSQIPLAGQKQDTTKQVASSSGSSTAPSNSATGTTQEKPLAPEKNPVGDIPDSQAFVKYHSKAGGYSLEVPEGWARTEQGLNVSFVDKLGGVKVDVTQASAAPTADSVRKEQGAVLEKSGHAVKIDSVKEVKLPSGNAIMLTYSSNSEPDSVTGKQVRQENQSYIYYSGGKLATLTVWAPLGADNADQWNKMSQSFGWN</sequence>
<feature type="compositionally biased region" description="Polar residues" evidence="1">
    <location>
        <begin position="29"/>
        <end position="56"/>
    </location>
</feature>
<feature type="chain" id="PRO_5046782299" description="Lipoprotein" evidence="2">
    <location>
        <begin position="24"/>
        <end position="238"/>
    </location>
</feature>
<dbReference type="EMBL" id="JAMDMX010000155">
    <property type="protein sequence ID" value="MCY9697620.1"/>
    <property type="molecule type" value="Genomic_DNA"/>
</dbReference>
<evidence type="ECO:0000313" key="4">
    <source>
        <dbReference type="Proteomes" id="UP001527099"/>
    </source>
</evidence>
<reference evidence="3 4" key="1">
    <citation type="submission" date="2022-05" db="EMBL/GenBank/DDBJ databases">
        <title>Genome Sequencing of Bee-Associated Microbes.</title>
        <authorList>
            <person name="Dunlap C."/>
        </authorList>
    </citation>
    <scope>NUCLEOTIDE SEQUENCE [LARGE SCALE GENOMIC DNA]</scope>
    <source>
        <strain evidence="3 4">NRRL B-14421</strain>
    </source>
</reference>
<evidence type="ECO:0008006" key="5">
    <source>
        <dbReference type="Google" id="ProtNLM"/>
    </source>
</evidence>
<dbReference type="Proteomes" id="UP001527099">
    <property type="component" value="Unassembled WGS sequence"/>
</dbReference>
<feature type="signal peptide" evidence="2">
    <location>
        <begin position="1"/>
        <end position="23"/>
    </location>
</feature>
<evidence type="ECO:0000313" key="3">
    <source>
        <dbReference type="EMBL" id="MCY9697620.1"/>
    </source>
</evidence>
<dbReference type="Gene3D" id="3.40.1000.10">
    <property type="entry name" value="Mog1/PsbP, alpha/beta/alpha sandwich"/>
    <property type="match status" value="1"/>
</dbReference>
<evidence type="ECO:0000256" key="2">
    <source>
        <dbReference type="SAM" id="SignalP"/>
    </source>
</evidence>
<dbReference type="PROSITE" id="PS51257">
    <property type="entry name" value="PROKAR_LIPOPROTEIN"/>
    <property type="match status" value="1"/>
</dbReference>
<feature type="region of interest" description="Disordered" evidence="1">
    <location>
        <begin position="29"/>
        <end position="91"/>
    </location>
</feature>
<protein>
    <recommendedName>
        <fullName evidence="5">Lipoprotein</fullName>
    </recommendedName>
</protein>
<gene>
    <name evidence="3" type="ORF">M5X19_32910</name>
</gene>
<proteinExistence type="predicted"/>
<comment type="caution">
    <text evidence="3">The sequence shown here is derived from an EMBL/GenBank/DDBJ whole genome shotgun (WGS) entry which is preliminary data.</text>
</comment>
<keyword evidence="4" id="KW-1185">Reference proteome</keyword>
<name>A0ABT4GN32_9BACL</name>
<dbReference type="RefSeq" id="WP_208860887.1">
    <property type="nucleotide sequence ID" value="NZ_JAMDMW010000081.1"/>
</dbReference>
<accession>A0ABT4GN32</accession>
<evidence type="ECO:0000256" key="1">
    <source>
        <dbReference type="SAM" id="MobiDB-lite"/>
    </source>
</evidence>